<keyword evidence="1" id="KW-0812">Transmembrane</keyword>
<evidence type="ECO:0000313" key="3">
    <source>
        <dbReference type="Proteomes" id="UP000015388"/>
    </source>
</evidence>
<evidence type="ECO:0000313" key="2">
    <source>
        <dbReference type="EMBL" id="AGS34723.1"/>
    </source>
</evidence>
<dbReference type="AlphaFoldDB" id="S5TJ02"/>
<name>S5TJ02_9CORY</name>
<sequence length="96" mass="9636">MSYTTRDLTRLAAAVAASGALLLGSAVTPPTADATVVTGIDYLSSGSAELAQHFPDVASALWLLAAVPVIGSSILSSIIGIPQCGLHDTRGCPTGR</sequence>
<evidence type="ECO:0000256" key="1">
    <source>
        <dbReference type="SAM" id="Phobius"/>
    </source>
</evidence>
<protein>
    <submittedName>
        <fullName evidence="2">Uncharacterized protein</fullName>
    </submittedName>
</protein>
<dbReference type="OrthoDB" id="4428182at2"/>
<dbReference type="RefSeq" id="WP_020934656.1">
    <property type="nucleotide sequence ID" value="NC_021915.1"/>
</dbReference>
<gene>
    <name evidence="2" type="ORF">B841_06250</name>
</gene>
<dbReference type="eggNOG" id="ENOG5031QK0">
    <property type="taxonomic scope" value="Bacteria"/>
</dbReference>
<proteinExistence type="predicted"/>
<dbReference type="EMBL" id="CP003924">
    <property type="protein sequence ID" value="AGS34723.1"/>
    <property type="molecule type" value="Genomic_DNA"/>
</dbReference>
<accession>S5TJ02</accession>
<dbReference type="Proteomes" id="UP000015388">
    <property type="component" value="Chromosome"/>
</dbReference>
<feature type="transmembrane region" description="Helical" evidence="1">
    <location>
        <begin position="58"/>
        <end position="81"/>
    </location>
</feature>
<keyword evidence="1" id="KW-1133">Transmembrane helix</keyword>
<keyword evidence="1" id="KW-0472">Membrane</keyword>
<dbReference type="KEGG" id="cmd:B841_06250"/>
<reference evidence="2 3" key="1">
    <citation type="submission" date="2012-11" db="EMBL/GenBank/DDBJ databases">
        <title>The complete genome sequence of Corynebacterium maris Coryn-1 (=DSM 45190).</title>
        <authorList>
            <person name="Schaffert L."/>
            <person name="Albersmeier A."/>
            <person name="Kalinowski J."/>
            <person name="Ruckert C."/>
        </authorList>
    </citation>
    <scope>NUCLEOTIDE SEQUENCE [LARGE SCALE GENOMIC DNA]</scope>
    <source>
        <strain evidence="3">Coryn-1</strain>
    </source>
</reference>
<dbReference type="HOGENOM" id="CLU_183609_0_0_11"/>
<organism evidence="2 3">
    <name type="scientific">Corynebacterium maris DSM 45190</name>
    <dbReference type="NCBI Taxonomy" id="1224163"/>
    <lineage>
        <taxon>Bacteria</taxon>
        <taxon>Bacillati</taxon>
        <taxon>Actinomycetota</taxon>
        <taxon>Actinomycetes</taxon>
        <taxon>Mycobacteriales</taxon>
        <taxon>Corynebacteriaceae</taxon>
        <taxon>Corynebacterium</taxon>
    </lineage>
</organism>
<keyword evidence="3" id="KW-1185">Reference proteome</keyword>
<dbReference type="PATRIC" id="fig|1224163.3.peg.1255"/>